<reference evidence="1" key="1">
    <citation type="submission" date="2023-03" db="EMBL/GenBank/DDBJ databases">
        <title>Massive genome expansion in bonnet fungi (Mycena s.s.) driven by repeated elements and novel gene families across ecological guilds.</title>
        <authorList>
            <consortium name="Lawrence Berkeley National Laboratory"/>
            <person name="Harder C.B."/>
            <person name="Miyauchi S."/>
            <person name="Viragh M."/>
            <person name="Kuo A."/>
            <person name="Thoen E."/>
            <person name="Andreopoulos B."/>
            <person name="Lu D."/>
            <person name="Skrede I."/>
            <person name="Drula E."/>
            <person name="Henrissat B."/>
            <person name="Morin E."/>
            <person name="Kohler A."/>
            <person name="Barry K."/>
            <person name="LaButti K."/>
            <person name="Morin E."/>
            <person name="Salamov A."/>
            <person name="Lipzen A."/>
            <person name="Mereny Z."/>
            <person name="Hegedus B."/>
            <person name="Baldrian P."/>
            <person name="Stursova M."/>
            <person name="Weitz H."/>
            <person name="Taylor A."/>
            <person name="Grigoriev I.V."/>
            <person name="Nagy L.G."/>
            <person name="Martin F."/>
            <person name="Kauserud H."/>
        </authorList>
    </citation>
    <scope>NUCLEOTIDE SEQUENCE</scope>
    <source>
        <strain evidence="1">CBHHK188m</strain>
    </source>
</reference>
<dbReference type="Proteomes" id="UP001215280">
    <property type="component" value="Unassembled WGS sequence"/>
</dbReference>
<keyword evidence="2" id="KW-1185">Reference proteome</keyword>
<proteinExistence type="predicted"/>
<sequence length="111" mass="12376">MAGAPHRPIASQLLTSAAPFSWRSLTTITSRHLQDADRQSDSKLLQSRRDPMATILPLRDISGGVLAAYLGTFFPFPHAETTWGRVSPYVGNSLPRRDDGLPYHHIALYKY</sequence>
<dbReference type="AlphaFoldDB" id="A0AAD7KIH6"/>
<feature type="non-terminal residue" evidence="1">
    <location>
        <position position="111"/>
    </location>
</feature>
<comment type="caution">
    <text evidence="1">The sequence shown here is derived from an EMBL/GenBank/DDBJ whole genome shotgun (WGS) entry which is preliminary data.</text>
</comment>
<organism evidence="1 2">
    <name type="scientific">Mycena maculata</name>
    <dbReference type="NCBI Taxonomy" id="230809"/>
    <lineage>
        <taxon>Eukaryota</taxon>
        <taxon>Fungi</taxon>
        <taxon>Dikarya</taxon>
        <taxon>Basidiomycota</taxon>
        <taxon>Agaricomycotina</taxon>
        <taxon>Agaricomycetes</taxon>
        <taxon>Agaricomycetidae</taxon>
        <taxon>Agaricales</taxon>
        <taxon>Marasmiineae</taxon>
        <taxon>Mycenaceae</taxon>
        <taxon>Mycena</taxon>
    </lineage>
</organism>
<evidence type="ECO:0000313" key="1">
    <source>
        <dbReference type="EMBL" id="KAJ7785359.1"/>
    </source>
</evidence>
<accession>A0AAD7KIH6</accession>
<name>A0AAD7KIH6_9AGAR</name>
<dbReference type="EMBL" id="JARJLG010000001">
    <property type="protein sequence ID" value="KAJ7785359.1"/>
    <property type="molecule type" value="Genomic_DNA"/>
</dbReference>
<protein>
    <submittedName>
        <fullName evidence="1">Uncharacterized protein</fullName>
    </submittedName>
</protein>
<gene>
    <name evidence="1" type="ORF">DFH07DRAFT_935107</name>
</gene>
<evidence type="ECO:0000313" key="2">
    <source>
        <dbReference type="Proteomes" id="UP001215280"/>
    </source>
</evidence>